<evidence type="ECO:0000313" key="2">
    <source>
        <dbReference type="Proteomes" id="UP000237889"/>
    </source>
</evidence>
<reference evidence="1 2" key="1">
    <citation type="submission" date="2018-03" db="EMBL/GenBank/DDBJ databases">
        <title>Genome sequencing of Phreatobacter sp.</title>
        <authorList>
            <person name="Kim S.-J."/>
            <person name="Heo J."/>
            <person name="Kwon S.-W."/>
        </authorList>
    </citation>
    <scope>NUCLEOTIDE SEQUENCE [LARGE SCALE GENOMIC DNA]</scope>
    <source>
        <strain evidence="1 2">S-12</strain>
    </source>
</reference>
<sequence>MDATNIIAFPTNPETAAPGDTHPLVKSVSEVITSLGELARQVEKWPMEPEAKMRVLHTIRGLALQACELQLVAVTEVTGAAKFRADLDRVMSALRSPDIQP</sequence>
<evidence type="ECO:0000313" key="1">
    <source>
        <dbReference type="EMBL" id="AVO46415.1"/>
    </source>
</evidence>
<dbReference type="KEGG" id="phr:C6569_15890"/>
<gene>
    <name evidence="1" type="ORF">C6569_15890</name>
</gene>
<name>A0A2S0NE33_9HYPH</name>
<proteinExistence type="predicted"/>
<dbReference type="RefSeq" id="WP_106749755.1">
    <property type="nucleotide sequence ID" value="NZ_CP027668.1"/>
</dbReference>
<keyword evidence="2" id="KW-1185">Reference proteome</keyword>
<dbReference type="Proteomes" id="UP000237889">
    <property type="component" value="Chromosome"/>
</dbReference>
<dbReference type="AlphaFoldDB" id="A0A2S0NE33"/>
<protein>
    <submittedName>
        <fullName evidence="1">Uncharacterized protein</fullName>
    </submittedName>
</protein>
<dbReference type="EMBL" id="CP027668">
    <property type="protein sequence ID" value="AVO46415.1"/>
    <property type="molecule type" value="Genomic_DNA"/>
</dbReference>
<organism evidence="1 2">
    <name type="scientific">Phreatobacter cathodiphilus</name>
    <dbReference type="NCBI Taxonomy" id="1868589"/>
    <lineage>
        <taxon>Bacteria</taxon>
        <taxon>Pseudomonadati</taxon>
        <taxon>Pseudomonadota</taxon>
        <taxon>Alphaproteobacteria</taxon>
        <taxon>Hyphomicrobiales</taxon>
        <taxon>Phreatobacteraceae</taxon>
        <taxon>Phreatobacter</taxon>
    </lineage>
</organism>
<accession>A0A2S0NE33</accession>